<proteinExistence type="predicted"/>
<feature type="compositionally biased region" description="Basic and acidic residues" evidence="1">
    <location>
        <begin position="250"/>
        <end position="259"/>
    </location>
</feature>
<feature type="region of interest" description="Disordered" evidence="1">
    <location>
        <begin position="250"/>
        <end position="269"/>
    </location>
</feature>
<name>A0AAU9M6S7_9ASTR</name>
<dbReference type="GO" id="GO:0003677">
    <property type="term" value="F:DNA binding"/>
    <property type="evidence" value="ECO:0007669"/>
    <property type="project" value="InterPro"/>
</dbReference>
<dbReference type="Proteomes" id="UP001157418">
    <property type="component" value="Unassembled WGS sequence"/>
</dbReference>
<accession>A0AAU9M6S7</accession>
<dbReference type="PANTHER" id="PTHR46695">
    <property type="entry name" value="ZINC FINGER CCCH DOMAIN-CONTAINING PROTEIN 44-RELATED"/>
    <property type="match status" value="1"/>
</dbReference>
<dbReference type="SUPFAM" id="SSF159042">
    <property type="entry name" value="Plus3-like"/>
    <property type="match status" value="1"/>
</dbReference>
<feature type="compositionally biased region" description="Basic residues" evidence="1">
    <location>
        <begin position="260"/>
        <end position="269"/>
    </location>
</feature>
<dbReference type="InterPro" id="IPR036128">
    <property type="entry name" value="Plus3-like_sf"/>
</dbReference>
<sequence>MAENPDPIVDVHYKGTLTPSPLMYFDGNKASVPYTVVNKMTFPDFIPFLEKHTKKRCRYVYYCPHEVRLSEGLHLTQNDYDFNEFLEDINEKKRLDVYVDHYHEPLFDWIKEEEADLEDDDLVSIYDVDSILEYGPKVEHVKDDEVISLKRNFNDHFLNKLCPVHNDDLVEEDHNATRPIYPRHDHTQEWNEMKPRLGTTKVNVPYKVGDKLVDVMLEVSNLDKKETLSINTISNQELSERMEAEMLRLNHLPDRTSEKRQKKGYPKVG</sequence>
<organism evidence="2 3">
    <name type="scientific">Lactuca virosa</name>
    <dbReference type="NCBI Taxonomy" id="75947"/>
    <lineage>
        <taxon>Eukaryota</taxon>
        <taxon>Viridiplantae</taxon>
        <taxon>Streptophyta</taxon>
        <taxon>Embryophyta</taxon>
        <taxon>Tracheophyta</taxon>
        <taxon>Spermatophyta</taxon>
        <taxon>Magnoliopsida</taxon>
        <taxon>eudicotyledons</taxon>
        <taxon>Gunneridae</taxon>
        <taxon>Pentapetalae</taxon>
        <taxon>asterids</taxon>
        <taxon>campanulids</taxon>
        <taxon>Asterales</taxon>
        <taxon>Asteraceae</taxon>
        <taxon>Cichorioideae</taxon>
        <taxon>Cichorieae</taxon>
        <taxon>Lactucinae</taxon>
        <taxon>Lactuca</taxon>
    </lineage>
</organism>
<protein>
    <submittedName>
        <fullName evidence="2">Uncharacterized protein</fullName>
    </submittedName>
</protein>
<evidence type="ECO:0000313" key="3">
    <source>
        <dbReference type="Proteomes" id="UP001157418"/>
    </source>
</evidence>
<dbReference type="PANTHER" id="PTHR46695:SF19">
    <property type="entry name" value="CHROMATIN REGULATOR PHD FAMILY"/>
    <property type="match status" value="1"/>
</dbReference>
<evidence type="ECO:0000313" key="2">
    <source>
        <dbReference type="EMBL" id="CAH1423549.1"/>
    </source>
</evidence>
<dbReference type="EMBL" id="CAKMRJ010001112">
    <property type="protein sequence ID" value="CAH1423549.1"/>
    <property type="molecule type" value="Genomic_DNA"/>
</dbReference>
<evidence type="ECO:0000256" key="1">
    <source>
        <dbReference type="SAM" id="MobiDB-lite"/>
    </source>
</evidence>
<reference evidence="2 3" key="1">
    <citation type="submission" date="2022-01" db="EMBL/GenBank/DDBJ databases">
        <authorList>
            <person name="Xiong W."/>
            <person name="Schranz E."/>
        </authorList>
    </citation>
    <scope>NUCLEOTIDE SEQUENCE [LARGE SCALE GENOMIC DNA]</scope>
</reference>
<gene>
    <name evidence="2" type="ORF">LVIROSA_LOCUS10823</name>
</gene>
<comment type="caution">
    <text evidence="2">The sequence shown here is derived from an EMBL/GenBank/DDBJ whole genome shotgun (WGS) entry which is preliminary data.</text>
</comment>
<keyword evidence="3" id="KW-1185">Reference proteome</keyword>
<dbReference type="AlphaFoldDB" id="A0AAU9M6S7"/>